<evidence type="ECO:0000313" key="7">
    <source>
        <dbReference type="Proteomes" id="UP000517916"/>
    </source>
</evidence>
<proteinExistence type="predicted"/>
<accession>A0ABR6BEY6</accession>
<reference evidence="6 7" key="1">
    <citation type="submission" date="2020-08" db="EMBL/GenBank/DDBJ databases">
        <title>Genomic Encyclopedia of Archaeal and Bacterial Type Strains, Phase II (KMG-II): from individual species to whole genera.</title>
        <authorList>
            <person name="Goeker M."/>
        </authorList>
    </citation>
    <scope>NUCLEOTIDE SEQUENCE [LARGE SCALE GENOMIC DNA]</scope>
    <source>
        <strain evidence="6 7">DSM 43850</strain>
    </source>
</reference>
<keyword evidence="3" id="KW-0326">Glycosidase</keyword>
<evidence type="ECO:0000256" key="2">
    <source>
        <dbReference type="ARBA" id="ARBA00022801"/>
    </source>
</evidence>
<dbReference type="InterPro" id="IPR001223">
    <property type="entry name" value="Glyco_hydro18_cat"/>
</dbReference>
<dbReference type="EC" id="3.2.1.14" evidence="1"/>
<evidence type="ECO:0000256" key="3">
    <source>
        <dbReference type="ARBA" id="ARBA00023295"/>
    </source>
</evidence>
<dbReference type="InterPro" id="IPR017853">
    <property type="entry name" value="GH"/>
</dbReference>
<keyword evidence="7" id="KW-1185">Reference proteome</keyword>
<feature type="domain" description="GH18" evidence="5">
    <location>
        <begin position="26"/>
        <end position="297"/>
    </location>
</feature>
<dbReference type="SUPFAM" id="SSF51445">
    <property type="entry name" value="(Trans)glycosidases"/>
    <property type="match status" value="1"/>
</dbReference>
<dbReference type="RefSeq" id="WP_182837242.1">
    <property type="nucleotide sequence ID" value="NZ_BAAABQ010000006.1"/>
</dbReference>
<sequence>MRRIAVVLALLLPVAFAVPAQAASSSRVVVYYQTQYNGGHYVSPKALTDNKTGVTDIEVAAVHLNANSVVHLNDDPPESAKFTQMWKDLAAVQAKGVHVLAMVGGAAQGSFQRLDKDFGTYYPLLKNLINRYHLNGVDLDVEENMSLAGMERLVDQLRTDFGSGFLIALSPVASALSGGGNLSGFSYDRLYQDRGSKISWFNAQFYCGWGSLSSTSGYDAVVKRGVVPANKVVGGTVTDPGSCSGYVDMTTLKKTIGSLKAKYPGFGGIAGWEYFNSRPGGTAAPWQWAANISSALR</sequence>
<feature type="chain" id="PRO_5045636274" description="chitinase" evidence="4">
    <location>
        <begin position="23"/>
        <end position="297"/>
    </location>
</feature>
<dbReference type="InterPro" id="IPR050542">
    <property type="entry name" value="Glycosyl_Hydrlase18_Chitinase"/>
</dbReference>
<dbReference type="PANTHER" id="PTHR45708:SF60">
    <property type="entry name" value="III CHITINASE, PUTATIVE (AFU_ORTHOLOGUE AFUA_5G03850)-RELATED"/>
    <property type="match status" value="1"/>
</dbReference>
<gene>
    <name evidence="6" type="ORF">BC739_002363</name>
</gene>
<keyword evidence="2" id="KW-0378">Hydrolase</keyword>
<evidence type="ECO:0000256" key="1">
    <source>
        <dbReference type="ARBA" id="ARBA00012729"/>
    </source>
</evidence>
<dbReference type="PANTHER" id="PTHR45708">
    <property type="entry name" value="ENDOCHITINASE"/>
    <property type="match status" value="1"/>
</dbReference>
<evidence type="ECO:0000313" key="6">
    <source>
        <dbReference type="EMBL" id="MBA8925164.1"/>
    </source>
</evidence>
<dbReference type="Gene3D" id="3.20.20.80">
    <property type="entry name" value="Glycosidases"/>
    <property type="match status" value="1"/>
</dbReference>
<keyword evidence="4" id="KW-0732">Signal</keyword>
<dbReference type="PROSITE" id="PS01095">
    <property type="entry name" value="GH18_1"/>
    <property type="match status" value="1"/>
</dbReference>
<evidence type="ECO:0000256" key="4">
    <source>
        <dbReference type="SAM" id="SignalP"/>
    </source>
</evidence>
<dbReference type="EMBL" id="JACJID010000002">
    <property type="protein sequence ID" value="MBA8925164.1"/>
    <property type="molecule type" value="Genomic_DNA"/>
</dbReference>
<protein>
    <recommendedName>
        <fullName evidence="1">chitinase</fullName>
        <ecNumber evidence="1">3.2.1.14</ecNumber>
    </recommendedName>
</protein>
<dbReference type="PROSITE" id="PS51910">
    <property type="entry name" value="GH18_2"/>
    <property type="match status" value="1"/>
</dbReference>
<feature type="signal peptide" evidence="4">
    <location>
        <begin position="1"/>
        <end position="22"/>
    </location>
</feature>
<organism evidence="6 7">
    <name type="scientific">Kutzneria viridogrisea</name>
    <dbReference type="NCBI Taxonomy" id="47990"/>
    <lineage>
        <taxon>Bacteria</taxon>
        <taxon>Bacillati</taxon>
        <taxon>Actinomycetota</taxon>
        <taxon>Actinomycetes</taxon>
        <taxon>Pseudonocardiales</taxon>
        <taxon>Pseudonocardiaceae</taxon>
        <taxon>Kutzneria</taxon>
    </lineage>
</organism>
<evidence type="ECO:0000259" key="5">
    <source>
        <dbReference type="PROSITE" id="PS51910"/>
    </source>
</evidence>
<comment type="caution">
    <text evidence="6">The sequence shown here is derived from an EMBL/GenBank/DDBJ whole genome shotgun (WGS) entry which is preliminary data.</text>
</comment>
<dbReference type="InterPro" id="IPR001579">
    <property type="entry name" value="Glyco_hydro_18_chit_AS"/>
</dbReference>
<dbReference type="Proteomes" id="UP000517916">
    <property type="component" value="Unassembled WGS sequence"/>
</dbReference>
<name>A0ABR6BEY6_9PSEU</name>